<proteinExistence type="predicted"/>
<name>A0A7W7N142_9ACTN</name>
<evidence type="ECO:0000313" key="6">
    <source>
        <dbReference type="Proteomes" id="UP000549343"/>
    </source>
</evidence>
<evidence type="ECO:0000256" key="1">
    <source>
        <dbReference type="SAM" id="MobiDB-lite"/>
    </source>
</evidence>
<gene>
    <name evidence="5" type="ORF">F4557_005980</name>
    <name evidence="4" type="ORF">GCM10009546_46890</name>
</gene>
<dbReference type="EMBL" id="JACHMV010000001">
    <property type="protein sequence ID" value="MBB4777562.1"/>
    <property type="molecule type" value="Genomic_DNA"/>
</dbReference>
<dbReference type="RefSeq" id="WP_184888087.1">
    <property type="nucleotide sequence ID" value="NZ_BAAAHD010000046.1"/>
</dbReference>
<reference evidence="4" key="3">
    <citation type="submission" date="2023-12" db="EMBL/GenBank/DDBJ databases">
        <authorList>
            <person name="Sun Q."/>
            <person name="Inoue M."/>
        </authorList>
    </citation>
    <scope>NUCLEOTIDE SEQUENCE</scope>
    <source>
        <strain evidence="4">JCM 10667</strain>
    </source>
</reference>
<organism evidence="5 6">
    <name type="scientific">Actinomadura livida</name>
    <dbReference type="NCBI Taxonomy" id="79909"/>
    <lineage>
        <taxon>Bacteria</taxon>
        <taxon>Bacillati</taxon>
        <taxon>Actinomycetota</taxon>
        <taxon>Actinomycetes</taxon>
        <taxon>Streptosporangiales</taxon>
        <taxon>Thermomonosporaceae</taxon>
        <taxon>Actinomadura</taxon>
    </lineage>
</organism>
<dbReference type="Proteomes" id="UP000549343">
    <property type="component" value="Unassembled WGS sequence"/>
</dbReference>
<feature type="domain" description="DUF6286" evidence="3">
    <location>
        <begin position="92"/>
        <end position="196"/>
    </location>
</feature>
<sequence>MTAQAGLRPAVEREETKASRKADRAAKHAFHSRRVWPAMVAALLLTAAGVLTAIEVVSALLDRPAGIFPYGWVKDAAWEDWYALAIFGALAILGLCFLLAALLPGRSRMVPLHGGDPGLVMGVSRRGLRRAVAAAAEGAPGVSGVARVRLGRRRVKVVARTPVHEPAGLDEGVADAVRAPLERLEPLPDRSVRVWMRGA</sequence>
<dbReference type="AlphaFoldDB" id="A0A7W7N142"/>
<feature type="compositionally biased region" description="Basic and acidic residues" evidence="1">
    <location>
        <begin position="10"/>
        <end position="23"/>
    </location>
</feature>
<feature type="region of interest" description="Disordered" evidence="1">
    <location>
        <begin position="1"/>
        <end position="23"/>
    </location>
</feature>
<keyword evidence="2" id="KW-0812">Transmembrane</keyword>
<reference evidence="4 7" key="1">
    <citation type="journal article" date="2019" name="Int. J. Syst. Evol. Microbiol.">
        <title>The Global Catalogue of Microorganisms (GCM) 10K type strain sequencing project: providing services to taxonomists for standard genome sequencing and annotation.</title>
        <authorList>
            <consortium name="The Broad Institute Genomics Platform"/>
            <consortium name="The Broad Institute Genome Sequencing Center for Infectious Disease"/>
            <person name="Wu L."/>
            <person name="Ma J."/>
        </authorList>
    </citation>
    <scope>NUCLEOTIDE SEQUENCE [LARGE SCALE GENOMIC DNA]</scope>
    <source>
        <strain evidence="4 7">JCM 10667</strain>
    </source>
</reference>
<reference evidence="5 6" key="2">
    <citation type="submission" date="2020-08" db="EMBL/GenBank/DDBJ databases">
        <title>Sequencing the genomes of 1000 actinobacteria strains.</title>
        <authorList>
            <person name="Klenk H.-P."/>
        </authorList>
    </citation>
    <scope>NUCLEOTIDE SEQUENCE [LARGE SCALE GENOMIC DNA]</scope>
    <source>
        <strain evidence="5 6">DSM 44772</strain>
    </source>
</reference>
<dbReference type="InterPro" id="IPR046253">
    <property type="entry name" value="DUF6286"/>
</dbReference>
<evidence type="ECO:0000259" key="3">
    <source>
        <dbReference type="Pfam" id="PF19803"/>
    </source>
</evidence>
<comment type="caution">
    <text evidence="5">The sequence shown here is derived from an EMBL/GenBank/DDBJ whole genome shotgun (WGS) entry which is preliminary data.</text>
</comment>
<evidence type="ECO:0000313" key="7">
    <source>
        <dbReference type="Proteomes" id="UP001501427"/>
    </source>
</evidence>
<keyword evidence="7" id="KW-1185">Reference proteome</keyword>
<feature type="transmembrane region" description="Helical" evidence="2">
    <location>
        <begin position="81"/>
        <end position="103"/>
    </location>
</feature>
<dbReference type="Proteomes" id="UP001501427">
    <property type="component" value="Unassembled WGS sequence"/>
</dbReference>
<keyword evidence="2" id="KW-1133">Transmembrane helix</keyword>
<evidence type="ECO:0000256" key="2">
    <source>
        <dbReference type="SAM" id="Phobius"/>
    </source>
</evidence>
<evidence type="ECO:0000313" key="5">
    <source>
        <dbReference type="EMBL" id="MBB4777562.1"/>
    </source>
</evidence>
<evidence type="ECO:0000313" key="4">
    <source>
        <dbReference type="EMBL" id="GAA0579061.1"/>
    </source>
</evidence>
<protein>
    <recommendedName>
        <fullName evidence="3">DUF6286 domain-containing protein</fullName>
    </recommendedName>
</protein>
<keyword evidence="2" id="KW-0472">Membrane</keyword>
<feature type="transmembrane region" description="Helical" evidence="2">
    <location>
        <begin position="35"/>
        <end position="61"/>
    </location>
</feature>
<accession>A0A7W7N142</accession>
<dbReference type="Pfam" id="PF19803">
    <property type="entry name" value="DUF6286"/>
    <property type="match status" value="1"/>
</dbReference>
<dbReference type="EMBL" id="BAAAHD010000046">
    <property type="protein sequence ID" value="GAA0579061.1"/>
    <property type="molecule type" value="Genomic_DNA"/>
</dbReference>